<comment type="caution">
    <text evidence="11">The sequence shown here is derived from an EMBL/GenBank/DDBJ whole genome shotgun (WGS) entry which is preliminary data.</text>
</comment>
<sequence>MIELPEALTYKKDLEQYVVGRTIARVYPPSSPHKFCWFNGEPERYHERLAGKRVAGADAFGIYGELELEDDMSLAFNDGVNVRLVEPGDKRPPKYQLMAEFLDGSALVFSVAMYGGIICHGKDYDNEYYVRSREGISPMDIRFNLEYFGNMMRSVKPSVSAKAFLATEQRIPGLGNGCLQDILFKARMHPKRKLAAWSGEDAARVFSAIKDVMADMTAKGGRDTEKDLLGHAGGYKTVMSKNTWDKGCPVCGGRIIKESYLGGAVYYCPVCQPLD</sequence>
<dbReference type="PANTHER" id="PTHR22993:SF9">
    <property type="entry name" value="FORMAMIDOPYRIMIDINE-DNA GLYCOSYLASE"/>
    <property type="match status" value="1"/>
</dbReference>
<evidence type="ECO:0000256" key="3">
    <source>
        <dbReference type="ARBA" id="ARBA00022763"/>
    </source>
</evidence>
<dbReference type="InterPro" id="IPR035937">
    <property type="entry name" value="FPG_N"/>
</dbReference>
<dbReference type="GO" id="GO:0003684">
    <property type="term" value="F:damaged DNA binding"/>
    <property type="evidence" value="ECO:0007669"/>
    <property type="project" value="InterPro"/>
</dbReference>
<evidence type="ECO:0000256" key="4">
    <source>
        <dbReference type="ARBA" id="ARBA00022801"/>
    </source>
</evidence>
<evidence type="ECO:0000256" key="6">
    <source>
        <dbReference type="ARBA" id="ARBA00023204"/>
    </source>
</evidence>
<evidence type="ECO:0000313" key="12">
    <source>
        <dbReference type="Proteomes" id="UP000037392"/>
    </source>
</evidence>
<organism evidence="11 12">
    <name type="scientific">[Clostridium] citroniae WAL-19142</name>
    <dbReference type="NCBI Taxonomy" id="742734"/>
    <lineage>
        <taxon>Bacteria</taxon>
        <taxon>Bacillati</taxon>
        <taxon>Bacillota</taxon>
        <taxon>Clostridia</taxon>
        <taxon>Lachnospirales</taxon>
        <taxon>Lachnospiraceae</taxon>
        <taxon>Enterocloster</taxon>
    </lineage>
</organism>
<evidence type="ECO:0000256" key="9">
    <source>
        <dbReference type="ARBA" id="ARBA00023295"/>
    </source>
</evidence>
<accession>A0A0J9ETL9</accession>
<evidence type="ECO:0000313" key="11">
    <source>
        <dbReference type="EMBL" id="KMW19165.1"/>
    </source>
</evidence>
<dbReference type="AlphaFoldDB" id="A0A0J9ETL9"/>
<comment type="similarity">
    <text evidence="2">Belongs to the FPG family.</text>
</comment>
<evidence type="ECO:0000256" key="1">
    <source>
        <dbReference type="ARBA" id="ARBA00001668"/>
    </source>
</evidence>
<comment type="catalytic activity">
    <reaction evidence="1">
        <text>Hydrolysis of DNA containing ring-opened 7-methylguanine residues, releasing 2,6-diamino-4-hydroxy-5-(N-methyl)formamidopyrimidine.</text>
        <dbReference type="EC" id="3.2.2.23"/>
    </reaction>
</comment>
<dbReference type="GO" id="GO:0008270">
    <property type="term" value="F:zinc ion binding"/>
    <property type="evidence" value="ECO:0007669"/>
    <property type="project" value="InterPro"/>
</dbReference>
<keyword evidence="8" id="KW-0511">Multifunctional enzyme</keyword>
<dbReference type="InterPro" id="IPR010979">
    <property type="entry name" value="Ribosomal_uS13-like_H2TH"/>
</dbReference>
<evidence type="ECO:0000256" key="7">
    <source>
        <dbReference type="ARBA" id="ARBA00023239"/>
    </source>
</evidence>
<proteinExistence type="inferred from homology"/>
<keyword evidence="4" id="KW-0378">Hydrolase</keyword>
<keyword evidence="7" id="KW-0456">Lyase</keyword>
<dbReference type="PATRIC" id="fig|742734.4.peg.2845"/>
<dbReference type="PANTHER" id="PTHR22993">
    <property type="entry name" value="FORMAMIDOPYRIMIDINE-DNA GLYCOSYLASE"/>
    <property type="match status" value="1"/>
</dbReference>
<dbReference type="PROSITE" id="PS51068">
    <property type="entry name" value="FPG_CAT"/>
    <property type="match status" value="1"/>
</dbReference>
<evidence type="ECO:0000256" key="5">
    <source>
        <dbReference type="ARBA" id="ARBA00023125"/>
    </source>
</evidence>
<dbReference type="EMBL" id="ADLK01000021">
    <property type="protein sequence ID" value="KMW19165.1"/>
    <property type="molecule type" value="Genomic_DNA"/>
</dbReference>
<dbReference type="OrthoDB" id="9800855at2"/>
<dbReference type="SUPFAM" id="SSF81624">
    <property type="entry name" value="N-terminal domain of MutM-like DNA repair proteins"/>
    <property type="match status" value="1"/>
</dbReference>
<dbReference type="SUPFAM" id="SSF57716">
    <property type="entry name" value="Glucocorticoid receptor-like (DNA-binding domain)"/>
    <property type="match status" value="1"/>
</dbReference>
<dbReference type="GO" id="GO:0006284">
    <property type="term" value="P:base-excision repair"/>
    <property type="evidence" value="ECO:0007669"/>
    <property type="project" value="InterPro"/>
</dbReference>
<dbReference type="InterPro" id="IPR012319">
    <property type="entry name" value="FPG_cat"/>
</dbReference>
<dbReference type="Proteomes" id="UP000037392">
    <property type="component" value="Unassembled WGS sequence"/>
</dbReference>
<reference evidence="11 12" key="1">
    <citation type="submission" date="2011-04" db="EMBL/GenBank/DDBJ databases">
        <title>The Genome Sequence of Clostridium citroniae WAL-19142.</title>
        <authorList>
            <consortium name="The Broad Institute Genome Sequencing Platform"/>
            <person name="Earl A."/>
            <person name="Ward D."/>
            <person name="Feldgarden M."/>
            <person name="Gevers D."/>
            <person name="Warren Y.A."/>
            <person name="Tyrrell K.L."/>
            <person name="Citron D.M."/>
            <person name="Goldstein E.J."/>
            <person name="Daigneault M."/>
            <person name="Allen-Vercoe E."/>
            <person name="Young S.K."/>
            <person name="Zeng Q."/>
            <person name="Gargeya S."/>
            <person name="Fitzgerald M."/>
            <person name="Haas B."/>
            <person name="Abouelleil A."/>
            <person name="Alvarado L."/>
            <person name="Arachchi H.M."/>
            <person name="Berlin A."/>
            <person name="Brown A."/>
            <person name="Chapman S.B."/>
            <person name="Chen Z."/>
            <person name="Dunbar C."/>
            <person name="Freedman E."/>
            <person name="Gearin G."/>
            <person name="Gellesch M."/>
            <person name="Goldberg J."/>
            <person name="Griggs A."/>
            <person name="Gujja S."/>
            <person name="Heilman E.R."/>
            <person name="Heiman D."/>
            <person name="Howarth C."/>
            <person name="Larson L."/>
            <person name="Lui A."/>
            <person name="MacDonald P.J."/>
            <person name="Mehta T."/>
            <person name="Montmayeur A."/>
            <person name="Murphy C."/>
            <person name="Neiman D."/>
            <person name="Pearson M."/>
            <person name="Priest M."/>
            <person name="Roberts A."/>
            <person name="Saif S."/>
            <person name="Shea T."/>
            <person name="Shenoy N."/>
            <person name="Sisk P."/>
            <person name="Stolte C."/>
            <person name="Sykes S."/>
            <person name="White J."/>
            <person name="Yandava C."/>
            <person name="Wortman J."/>
            <person name="Nusbaum C."/>
            <person name="Birren B."/>
        </authorList>
    </citation>
    <scope>NUCLEOTIDE SEQUENCE [LARGE SCALE GENOMIC DNA]</scope>
    <source>
        <strain evidence="11 12">WAL-19142</strain>
    </source>
</reference>
<dbReference type="RefSeq" id="WP_007865880.1">
    <property type="nucleotide sequence ID" value="NZ_KQ235878.1"/>
</dbReference>
<dbReference type="SUPFAM" id="SSF46946">
    <property type="entry name" value="S13-like H2TH domain"/>
    <property type="match status" value="1"/>
</dbReference>
<evidence type="ECO:0000259" key="10">
    <source>
        <dbReference type="PROSITE" id="PS51068"/>
    </source>
</evidence>
<evidence type="ECO:0000256" key="8">
    <source>
        <dbReference type="ARBA" id="ARBA00023268"/>
    </source>
</evidence>
<keyword evidence="6" id="KW-0234">DNA repair</keyword>
<dbReference type="SMART" id="SM01232">
    <property type="entry name" value="H2TH"/>
    <property type="match status" value="1"/>
</dbReference>
<keyword evidence="3" id="KW-0227">DNA damage</keyword>
<dbReference type="GO" id="GO:0003906">
    <property type="term" value="F:DNA-(apurinic or apyrimidinic site) endonuclease activity"/>
    <property type="evidence" value="ECO:0007669"/>
    <property type="project" value="InterPro"/>
</dbReference>
<name>A0A0J9ETL9_9FIRM</name>
<dbReference type="InterPro" id="IPR015886">
    <property type="entry name" value="H2TH_FPG"/>
</dbReference>
<keyword evidence="9" id="KW-0326">Glycosidase</keyword>
<dbReference type="GO" id="GO:0016829">
    <property type="term" value="F:lyase activity"/>
    <property type="evidence" value="ECO:0007669"/>
    <property type="project" value="UniProtKB-KW"/>
</dbReference>
<protein>
    <recommendedName>
        <fullName evidence="10">Formamidopyrimidine-DNA glycosylase catalytic domain-containing protein</fullName>
    </recommendedName>
</protein>
<dbReference type="Gene3D" id="1.10.8.50">
    <property type="match status" value="1"/>
</dbReference>
<dbReference type="Pfam" id="PF01149">
    <property type="entry name" value="Fapy_DNA_glyco"/>
    <property type="match status" value="1"/>
</dbReference>
<feature type="domain" description="Formamidopyrimidine-DNA glycosylase catalytic" evidence="10">
    <location>
        <begin position="2"/>
        <end position="135"/>
    </location>
</feature>
<keyword evidence="5" id="KW-0238">DNA-binding</keyword>
<gene>
    <name evidence="11" type="ORF">HMPREF9470_02650</name>
</gene>
<dbReference type="GO" id="GO:0034039">
    <property type="term" value="F:8-oxo-7,8-dihydroguanine DNA N-glycosylase activity"/>
    <property type="evidence" value="ECO:0007669"/>
    <property type="project" value="TreeGrafter"/>
</dbReference>
<evidence type="ECO:0000256" key="2">
    <source>
        <dbReference type="ARBA" id="ARBA00009409"/>
    </source>
</evidence>
<dbReference type="Gene3D" id="3.20.190.10">
    <property type="entry name" value="MutM-like, N-terminal"/>
    <property type="match status" value="1"/>
</dbReference>
<dbReference type="GeneID" id="93165305"/>